<keyword evidence="13" id="KW-1185">Reference proteome</keyword>
<evidence type="ECO:0000256" key="8">
    <source>
        <dbReference type="ARBA" id="ARBA00059506"/>
    </source>
</evidence>
<evidence type="ECO:0000256" key="1">
    <source>
        <dbReference type="ARBA" id="ARBA00004141"/>
    </source>
</evidence>
<dbReference type="EMBL" id="BMNL01000004">
    <property type="protein sequence ID" value="GGP22191.1"/>
    <property type="molecule type" value="Genomic_DNA"/>
</dbReference>
<feature type="transmembrane region" description="Helical" evidence="10">
    <location>
        <begin position="762"/>
        <end position="782"/>
    </location>
</feature>
<sequence>MPIERVTEYRISVPYEAALDVIAKIGETGVFMFMPRPSEMPSPPIPQDVYDKVKYVEEAARELRQLVQEAEGKVEVYRFKSFGDMLASIYGDISNVMLRIKQFQDRVIAASTEMDRYSALLAASSALKAMPSDLKHFSAVLARVQSKDLSDLGKAIESMDAIAMEVSRDQGRASVIVLYPKWMGESVMNSLRLFNAEVMELAGIDVSRISEAASKLGREKEEAERELMEYVRREAPRIAALVELASSASDVFKTYTGNAFEEGGEFLARIDMLRASMDELRRRAEELTQVLEFLGELKRNNINSIKLGAIRYRVFLAKGEVPPELERLAGYDINMGGYYAYVAINPPAQLQVNAIEVSPDLLSDVDNGIKVVERQREETRRRVEELEDELNRLVESYNQVSNFGVDGARSIEGGRVVTLRGYVVERNAKKFEDALFKIFSVLAIDAKVRKFSKVMQVAEVNPREAPTSESYPSFVDAFKNIVYMYGVPEYKEVSPVPIAAFFFPIFFGWMFPDAGHGLLVLLMGLALYKYRYKGGNSLMRSIFGGKYSTWGLIFMMMGIMAIVFAVIYSGEFFGLDLIPTLTGLHIIELSASAGLSPSMDWIDYTFTAAILFGLMVLTFALILTVINKIRLGHVLDGMILTSTIVVFIGAALTFMSVGLVPILYPPIYDYIKSMYAVNISLFIIGMAMFGALVGYVKYKYRHERLDMGELIIAFAIEGILAALANVISFMRLGIVALVHSLLTAMSIGLVDTMGGLTNPAGFIVFVALNLLIALGEGFLTFIQGLRLHYYEMFSKFFEGLGTPFAAFKIGGRLTMIEIG</sequence>
<dbReference type="PANTHER" id="PTHR11629">
    <property type="entry name" value="VACUOLAR PROTON ATPASES"/>
    <property type="match status" value="1"/>
</dbReference>
<evidence type="ECO:0000256" key="5">
    <source>
        <dbReference type="ARBA" id="ARBA00022989"/>
    </source>
</evidence>
<feature type="coiled-coil region" evidence="11">
    <location>
        <begin position="206"/>
        <end position="233"/>
    </location>
</feature>
<feature type="transmembrane region" description="Helical" evidence="10">
    <location>
        <begin position="675"/>
        <end position="698"/>
    </location>
</feature>
<feature type="transmembrane region" description="Helical" evidence="10">
    <location>
        <begin position="604"/>
        <end position="626"/>
    </location>
</feature>
<comment type="similarity">
    <text evidence="2 10">Belongs to the V-ATPase 116 kDa subunit family.</text>
</comment>
<evidence type="ECO:0000256" key="9">
    <source>
        <dbReference type="ARBA" id="ARBA00068671"/>
    </source>
</evidence>
<keyword evidence="7 10" id="KW-0472">Membrane</keyword>
<keyword evidence="3 10" id="KW-0813">Transport</keyword>
<proteinExistence type="inferred from homology"/>
<feature type="coiled-coil region" evidence="11">
    <location>
        <begin position="53"/>
        <end position="80"/>
    </location>
</feature>
<keyword evidence="5 10" id="KW-1133">Transmembrane helix</keyword>
<feature type="coiled-coil region" evidence="11">
    <location>
        <begin position="270"/>
        <end position="297"/>
    </location>
</feature>
<dbReference type="GO" id="GO:0016471">
    <property type="term" value="C:vacuolar proton-transporting V-type ATPase complex"/>
    <property type="evidence" value="ECO:0007669"/>
    <property type="project" value="TreeGrafter"/>
</dbReference>
<evidence type="ECO:0000256" key="7">
    <source>
        <dbReference type="ARBA" id="ARBA00023136"/>
    </source>
</evidence>
<evidence type="ECO:0000256" key="2">
    <source>
        <dbReference type="ARBA" id="ARBA00009904"/>
    </source>
</evidence>
<gene>
    <name evidence="12" type="ORF">GCM10007981_17260</name>
</gene>
<dbReference type="AlphaFoldDB" id="A0A830GXB2"/>
<dbReference type="GO" id="GO:0046961">
    <property type="term" value="F:proton-transporting ATPase activity, rotational mechanism"/>
    <property type="evidence" value="ECO:0007669"/>
    <property type="project" value="InterPro"/>
</dbReference>
<comment type="caution">
    <text evidence="12">The sequence shown here is derived from an EMBL/GenBank/DDBJ whole genome shotgun (WGS) entry which is preliminary data.</text>
</comment>
<protein>
    <recommendedName>
        <fullName evidence="9 10">A-type ATP synthase subunit I</fullName>
    </recommendedName>
</protein>
<reference evidence="12" key="2">
    <citation type="submission" date="2020-09" db="EMBL/GenBank/DDBJ databases">
        <authorList>
            <person name="Sun Q."/>
            <person name="Ohkuma M."/>
        </authorList>
    </citation>
    <scope>NUCLEOTIDE SEQUENCE</scope>
    <source>
        <strain evidence="12">JCM 10088</strain>
    </source>
</reference>
<keyword evidence="4 10" id="KW-0812">Transmembrane</keyword>
<dbReference type="RefSeq" id="WP_188597006.1">
    <property type="nucleotide sequence ID" value="NZ_BMNL01000004.1"/>
</dbReference>
<evidence type="ECO:0000256" key="11">
    <source>
        <dbReference type="SAM" id="Coils"/>
    </source>
</evidence>
<evidence type="ECO:0000256" key="10">
    <source>
        <dbReference type="RuleBase" id="RU361189"/>
    </source>
</evidence>
<keyword evidence="11" id="KW-0175">Coiled coil</keyword>
<dbReference type="PANTHER" id="PTHR11629:SF63">
    <property type="entry name" value="V-TYPE PROTON ATPASE SUBUNIT A"/>
    <property type="match status" value="1"/>
</dbReference>
<dbReference type="OrthoDB" id="85892at2157"/>
<evidence type="ECO:0000313" key="13">
    <source>
        <dbReference type="Proteomes" id="UP000610960"/>
    </source>
</evidence>
<dbReference type="GO" id="GO:0033179">
    <property type="term" value="C:proton-transporting V-type ATPase, V0 domain"/>
    <property type="evidence" value="ECO:0007669"/>
    <property type="project" value="InterPro"/>
</dbReference>
<organism evidence="12 13">
    <name type="scientific">Thermocladium modestius</name>
    <dbReference type="NCBI Taxonomy" id="62609"/>
    <lineage>
        <taxon>Archaea</taxon>
        <taxon>Thermoproteota</taxon>
        <taxon>Thermoprotei</taxon>
        <taxon>Thermoproteales</taxon>
        <taxon>Thermoproteaceae</taxon>
        <taxon>Thermocladium</taxon>
    </lineage>
</organism>
<comment type="subcellular location">
    <subcellularLocation>
        <location evidence="1">Membrane</location>
        <topology evidence="1">Multi-pass membrane protein</topology>
    </subcellularLocation>
</comment>
<name>A0A830GXB2_9CREN</name>
<evidence type="ECO:0000256" key="3">
    <source>
        <dbReference type="ARBA" id="ARBA00022448"/>
    </source>
</evidence>
<comment type="function">
    <text evidence="8">Component of the A-type ATP synthase that produces ATP from ADP in the presence of a proton gradient across the membrane.</text>
</comment>
<feature type="coiled-coil region" evidence="11">
    <location>
        <begin position="369"/>
        <end position="403"/>
    </location>
</feature>
<reference evidence="12" key="1">
    <citation type="journal article" date="2014" name="Int. J. Syst. Evol. Microbiol.">
        <title>Complete genome sequence of Corynebacterium casei LMG S-19264T (=DSM 44701T), isolated from a smear-ripened cheese.</title>
        <authorList>
            <consortium name="US DOE Joint Genome Institute (JGI-PGF)"/>
            <person name="Walter F."/>
            <person name="Albersmeier A."/>
            <person name="Kalinowski J."/>
            <person name="Ruckert C."/>
        </authorList>
    </citation>
    <scope>NUCLEOTIDE SEQUENCE</scope>
    <source>
        <strain evidence="12">JCM 10088</strain>
    </source>
</reference>
<keyword evidence="6 10" id="KW-0406">Ion transport</keyword>
<dbReference type="InterPro" id="IPR002490">
    <property type="entry name" value="V-ATPase_116kDa_su"/>
</dbReference>
<dbReference type="GO" id="GO:0051117">
    <property type="term" value="F:ATPase binding"/>
    <property type="evidence" value="ECO:0007669"/>
    <property type="project" value="TreeGrafter"/>
</dbReference>
<feature type="transmembrane region" description="Helical" evidence="10">
    <location>
        <begin position="710"/>
        <end position="742"/>
    </location>
</feature>
<evidence type="ECO:0000256" key="4">
    <source>
        <dbReference type="ARBA" id="ARBA00022692"/>
    </source>
</evidence>
<feature type="transmembrane region" description="Helical" evidence="10">
    <location>
        <begin position="549"/>
        <end position="568"/>
    </location>
</feature>
<accession>A0A830GXB2</accession>
<dbReference type="Pfam" id="PF01496">
    <property type="entry name" value="V_ATPase_I"/>
    <property type="match status" value="2"/>
</dbReference>
<feature type="transmembrane region" description="Helical" evidence="10">
    <location>
        <begin position="501"/>
        <end position="528"/>
    </location>
</feature>
<dbReference type="GO" id="GO:0007035">
    <property type="term" value="P:vacuolar acidification"/>
    <property type="evidence" value="ECO:0007669"/>
    <property type="project" value="TreeGrafter"/>
</dbReference>
<feature type="transmembrane region" description="Helical" evidence="10">
    <location>
        <begin position="638"/>
        <end position="663"/>
    </location>
</feature>
<evidence type="ECO:0000313" key="12">
    <source>
        <dbReference type="EMBL" id="GGP22191.1"/>
    </source>
</evidence>
<dbReference type="Proteomes" id="UP000610960">
    <property type="component" value="Unassembled WGS sequence"/>
</dbReference>
<evidence type="ECO:0000256" key="6">
    <source>
        <dbReference type="ARBA" id="ARBA00023065"/>
    </source>
</evidence>